<organism evidence="1 2">
    <name type="scientific">Dryococelus australis</name>
    <dbReference type="NCBI Taxonomy" id="614101"/>
    <lineage>
        <taxon>Eukaryota</taxon>
        <taxon>Metazoa</taxon>
        <taxon>Ecdysozoa</taxon>
        <taxon>Arthropoda</taxon>
        <taxon>Hexapoda</taxon>
        <taxon>Insecta</taxon>
        <taxon>Pterygota</taxon>
        <taxon>Neoptera</taxon>
        <taxon>Polyneoptera</taxon>
        <taxon>Phasmatodea</taxon>
        <taxon>Verophasmatodea</taxon>
        <taxon>Anareolatae</taxon>
        <taxon>Phasmatidae</taxon>
        <taxon>Eurycanthinae</taxon>
        <taxon>Dryococelus</taxon>
    </lineage>
</organism>
<evidence type="ECO:0000313" key="1">
    <source>
        <dbReference type="EMBL" id="KAJ8885040.1"/>
    </source>
</evidence>
<accession>A0ABQ9HLI7</accession>
<dbReference type="Proteomes" id="UP001159363">
    <property type="component" value="Chromosome X"/>
</dbReference>
<protein>
    <submittedName>
        <fullName evidence="1">Uncharacterized protein</fullName>
    </submittedName>
</protein>
<proteinExistence type="predicted"/>
<reference evidence="1 2" key="1">
    <citation type="submission" date="2023-02" db="EMBL/GenBank/DDBJ databases">
        <title>LHISI_Scaffold_Assembly.</title>
        <authorList>
            <person name="Stuart O.P."/>
            <person name="Cleave R."/>
            <person name="Magrath M.J.L."/>
            <person name="Mikheyev A.S."/>
        </authorList>
    </citation>
    <scope>NUCLEOTIDE SEQUENCE [LARGE SCALE GENOMIC DNA]</scope>
    <source>
        <strain evidence="1">Daus_M_001</strain>
        <tissue evidence="1">Leg muscle</tissue>
    </source>
</reference>
<sequence length="62" mass="7072">MSVPVLRQNLNSEVYEHGKLAAVGVQDEHDPYTMLLKKSRSNGVKLMYLKTFLNFGMNILTM</sequence>
<name>A0ABQ9HLI7_9NEOP</name>
<keyword evidence="2" id="KW-1185">Reference proteome</keyword>
<gene>
    <name evidence="1" type="ORF">PR048_011236</name>
</gene>
<comment type="caution">
    <text evidence="1">The sequence shown here is derived from an EMBL/GenBank/DDBJ whole genome shotgun (WGS) entry which is preliminary data.</text>
</comment>
<evidence type="ECO:0000313" key="2">
    <source>
        <dbReference type="Proteomes" id="UP001159363"/>
    </source>
</evidence>
<dbReference type="EMBL" id="JARBHB010000004">
    <property type="protein sequence ID" value="KAJ8885040.1"/>
    <property type="molecule type" value="Genomic_DNA"/>
</dbReference>